<dbReference type="PANTHER" id="PTHR30036:SF2">
    <property type="entry name" value="D-GALACTOSE_METHYL-GALACTOSIDE BINDING PERIPLASMIC PROTEIN MGLB"/>
    <property type="match status" value="1"/>
</dbReference>
<dbReference type="STRING" id="180332.GCA_000797495_05556"/>
<comment type="subunit">
    <text evidence="8">The ABC transporter complex is composed of one ATP-binding protein (MglA), two transmembrane proteins (MglC) and a solute-binding protein (MglB).</text>
</comment>
<evidence type="ECO:0000256" key="4">
    <source>
        <dbReference type="ARBA" id="ARBA00022723"/>
    </source>
</evidence>
<evidence type="ECO:0000256" key="5">
    <source>
        <dbReference type="ARBA" id="ARBA00022729"/>
    </source>
</evidence>
<keyword evidence="2" id="KW-0813">Transport</keyword>
<feature type="chain" id="PRO_5038742508" description="D-galactose/methyl-galactoside binding periplasmic protein MglB" evidence="11">
    <location>
        <begin position="23"/>
        <end position="375"/>
    </location>
</feature>
<dbReference type="PROSITE" id="PS51257">
    <property type="entry name" value="PROKAR_LIPOPROTEIN"/>
    <property type="match status" value="1"/>
</dbReference>
<dbReference type="CDD" id="cd01539">
    <property type="entry name" value="PBP1_GGBP"/>
    <property type="match status" value="1"/>
</dbReference>
<accession>A0A4U8QCP6</accession>
<dbReference type="SUPFAM" id="SSF53822">
    <property type="entry name" value="Periplasmic binding protein-like I"/>
    <property type="match status" value="1"/>
</dbReference>
<evidence type="ECO:0000256" key="8">
    <source>
        <dbReference type="ARBA" id="ARBA00034323"/>
    </source>
</evidence>
<comment type="subcellular location">
    <subcellularLocation>
        <location evidence="1">Cell envelope</location>
    </subcellularLocation>
</comment>
<dbReference type="AlphaFoldDB" id="A0A4U8QCP6"/>
<evidence type="ECO:0000256" key="3">
    <source>
        <dbReference type="ARBA" id="ARBA00022597"/>
    </source>
</evidence>
<dbReference type="Gene3D" id="3.40.50.2300">
    <property type="match status" value="2"/>
</dbReference>
<dbReference type="GO" id="GO:0030288">
    <property type="term" value="C:outer membrane-bounded periplasmic space"/>
    <property type="evidence" value="ECO:0007669"/>
    <property type="project" value="TreeGrafter"/>
</dbReference>
<evidence type="ECO:0000313" key="13">
    <source>
        <dbReference type="EMBL" id="TLD02811.1"/>
    </source>
</evidence>
<dbReference type="InterPro" id="IPR025997">
    <property type="entry name" value="SBP_2_dom"/>
</dbReference>
<evidence type="ECO:0000256" key="10">
    <source>
        <dbReference type="SAM" id="MobiDB-lite"/>
    </source>
</evidence>
<sequence length="375" mass="40303" precursor="true">MRKTKRFLALGLAACTSVALLAGCGSSTTESNSTTKATEAGTTAETKEAQGDTAKTDEGSGDTAGVKEVGVFLYKFDDTYISTVRQNLEKIQKENPDKVNFTFYDGKGDQPTQNDSIDTILQKDVDLLMVNLNDTGAAQTVVDKIKAADKPVVFFNREPVDQTAIKSYDKACFVGTNAKDAGIIQGKMIADLWSSDTAKYDKNGDGVLQYVMLKGEPDNPEAVARTEYSVKTVEEAGIKTEQLEIQVCNWDQSLAQNATEAWLSKLGEKIEVVIANNDGMAQGAIAALQAQGYNNGDAEKFIPVYGVDATEAAQDLIKQGFMSGTVLQDAPAMAEALFATGLNLAEGKSAVDGTEYQFDDTGYAIRIPYQEFTGK</sequence>
<feature type="signal peptide" evidence="11">
    <location>
        <begin position="1"/>
        <end position="22"/>
    </location>
</feature>
<keyword evidence="7" id="KW-0106">Calcium</keyword>
<gene>
    <name evidence="13" type="primary">mglB_1</name>
    <name evidence="13" type="ORF">DSM106044_00310</name>
</gene>
<evidence type="ECO:0000256" key="11">
    <source>
        <dbReference type="SAM" id="SignalP"/>
    </source>
</evidence>
<comment type="caution">
    <text evidence="13">The sequence shown here is derived from an EMBL/GenBank/DDBJ whole genome shotgun (WGS) entry which is preliminary data.</text>
</comment>
<keyword evidence="3" id="KW-0762">Sugar transport</keyword>
<dbReference type="InterPro" id="IPR044085">
    <property type="entry name" value="MglB-like_PBP1"/>
</dbReference>
<name>A0A4U8QCP6_9FIRM</name>
<evidence type="ECO:0000313" key="14">
    <source>
        <dbReference type="Proteomes" id="UP000306509"/>
    </source>
</evidence>
<feature type="compositionally biased region" description="Low complexity" evidence="10">
    <location>
        <begin position="34"/>
        <end position="44"/>
    </location>
</feature>
<dbReference type="InterPro" id="IPR028082">
    <property type="entry name" value="Peripla_BP_I"/>
</dbReference>
<evidence type="ECO:0000256" key="6">
    <source>
        <dbReference type="ARBA" id="ARBA00022764"/>
    </source>
</evidence>
<dbReference type="Proteomes" id="UP000306509">
    <property type="component" value="Unassembled WGS sequence"/>
</dbReference>
<dbReference type="EMBL" id="QGQD01000006">
    <property type="protein sequence ID" value="TLD02811.1"/>
    <property type="molecule type" value="Genomic_DNA"/>
</dbReference>
<dbReference type="PANTHER" id="PTHR30036">
    <property type="entry name" value="D-XYLOSE-BINDING PERIPLASMIC PROTEIN"/>
    <property type="match status" value="1"/>
</dbReference>
<evidence type="ECO:0000256" key="7">
    <source>
        <dbReference type="ARBA" id="ARBA00022837"/>
    </source>
</evidence>
<evidence type="ECO:0000256" key="9">
    <source>
        <dbReference type="ARBA" id="ARBA00034344"/>
    </source>
</evidence>
<reference evidence="13 14" key="1">
    <citation type="journal article" date="2019" name="Anaerobe">
        <title>Detection of Robinsoniella peoriensis in multiple bone samples of a trauma patient.</title>
        <authorList>
            <person name="Schrottner P."/>
            <person name="Hartwich K."/>
            <person name="Bunk B."/>
            <person name="Schober I."/>
            <person name="Helbig S."/>
            <person name="Rudolph W.W."/>
            <person name="Gunzer F."/>
        </authorList>
    </citation>
    <scope>NUCLEOTIDE SEQUENCE [LARGE SCALE GENOMIC DNA]</scope>
    <source>
        <strain evidence="13 14">DSM 106044</strain>
    </source>
</reference>
<dbReference type="InterPro" id="IPR050555">
    <property type="entry name" value="Bact_Solute-Bind_Prot2"/>
</dbReference>
<feature type="domain" description="Periplasmic binding protein" evidence="12">
    <location>
        <begin position="69"/>
        <end position="348"/>
    </location>
</feature>
<dbReference type="RefSeq" id="WP_138001623.1">
    <property type="nucleotide sequence ID" value="NZ_QGQD01000006.1"/>
</dbReference>
<keyword evidence="6" id="KW-0574">Periplasm</keyword>
<protein>
    <recommendedName>
        <fullName evidence="9">D-galactose/methyl-galactoside binding periplasmic protein MglB</fullName>
    </recommendedName>
</protein>
<keyword evidence="14" id="KW-1185">Reference proteome</keyword>
<dbReference type="GO" id="GO:0030246">
    <property type="term" value="F:carbohydrate binding"/>
    <property type="evidence" value="ECO:0007669"/>
    <property type="project" value="InterPro"/>
</dbReference>
<keyword evidence="5 11" id="KW-0732">Signal</keyword>
<evidence type="ECO:0000256" key="1">
    <source>
        <dbReference type="ARBA" id="ARBA00004196"/>
    </source>
</evidence>
<organism evidence="13 14">
    <name type="scientific">Robinsoniella peoriensis</name>
    <dbReference type="NCBI Taxonomy" id="180332"/>
    <lineage>
        <taxon>Bacteria</taxon>
        <taxon>Bacillati</taxon>
        <taxon>Bacillota</taxon>
        <taxon>Clostridia</taxon>
        <taxon>Lachnospirales</taxon>
        <taxon>Lachnospiraceae</taxon>
        <taxon>Robinsoniella</taxon>
    </lineage>
</organism>
<evidence type="ECO:0000256" key="2">
    <source>
        <dbReference type="ARBA" id="ARBA00022448"/>
    </source>
</evidence>
<evidence type="ECO:0000259" key="12">
    <source>
        <dbReference type="Pfam" id="PF13407"/>
    </source>
</evidence>
<feature type="compositionally biased region" description="Basic and acidic residues" evidence="10">
    <location>
        <begin position="45"/>
        <end position="58"/>
    </location>
</feature>
<keyword evidence="4" id="KW-0479">Metal-binding</keyword>
<feature type="region of interest" description="Disordered" evidence="10">
    <location>
        <begin position="25"/>
        <end position="62"/>
    </location>
</feature>
<dbReference type="GO" id="GO:0046872">
    <property type="term" value="F:metal ion binding"/>
    <property type="evidence" value="ECO:0007669"/>
    <property type="project" value="UniProtKB-KW"/>
</dbReference>
<proteinExistence type="predicted"/>
<dbReference type="Pfam" id="PF13407">
    <property type="entry name" value="Peripla_BP_4"/>
    <property type="match status" value="1"/>
</dbReference>